<gene>
    <name evidence="1" type="ORF">A6770_15880</name>
</gene>
<evidence type="ECO:0000313" key="2">
    <source>
        <dbReference type="Proteomes" id="UP000252107"/>
    </source>
</evidence>
<protein>
    <submittedName>
        <fullName evidence="1">Uncharacterized protein</fullName>
    </submittedName>
</protein>
<dbReference type="Proteomes" id="UP000252107">
    <property type="component" value="Unassembled WGS sequence"/>
</dbReference>
<reference evidence="1" key="1">
    <citation type="submission" date="2016-04" db="EMBL/GenBank/DDBJ databases">
        <authorList>
            <person name="Tabuchi Yagui T.R."/>
        </authorList>
    </citation>
    <scope>NUCLEOTIDE SEQUENCE [LARGE SCALE GENOMIC DNA]</scope>
    <source>
        <strain evidence="1">NIES-26</strain>
    </source>
</reference>
<accession>A0A367RMH3</accession>
<name>A0A367RMH3_9NOSO</name>
<evidence type="ECO:0000313" key="1">
    <source>
        <dbReference type="EMBL" id="RCJ36502.1"/>
    </source>
</evidence>
<dbReference type="AlphaFoldDB" id="A0A367RMH3"/>
<organism evidence="1 2">
    <name type="scientific">Nostoc minutum NIES-26</name>
    <dbReference type="NCBI Taxonomy" id="1844469"/>
    <lineage>
        <taxon>Bacteria</taxon>
        <taxon>Bacillati</taxon>
        <taxon>Cyanobacteriota</taxon>
        <taxon>Cyanophyceae</taxon>
        <taxon>Nostocales</taxon>
        <taxon>Nostocaceae</taxon>
        <taxon>Nostoc</taxon>
    </lineage>
</organism>
<dbReference type="EMBL" id="LXQD01000142">
    <property type="protein sequence ID" value="RCJ36502.1"/>
    <property type="molecule type" value="Genomic_DNA"/>
</dbReference>
<sequence>MHPGEKTRVFFFISIQIDEIYNTTNKRVKGMIMVAYNSTQFRPYFQYQNNFAPNEKLFGYFKGKRLKAKEMPNCLRSPYLFEAYHKI</sequence>
<proteinExistence type="predicted"/>
<keyword evidence="2" id="KW-1185">Reference proteome</keyword>
<comment type="caution">
    <text evidence="1">The sequence shown here is derived from an EMBL/GenBank/DDBJ whole genome shotgun (WGS) entry which is preliminary data.</text>
</comment>